<dbReference type="Proteomes" id="UP000323653">
    <property type="component" value="Chromosome"/>
</dbReference>
<dbReference type="PIRSF" id="PIRSF028451">
    <property type="entry name" value="UCP028451"/>
    <property type="match status" value="1"/>
</dbReference>
<evidence type="ECO:0000313" key="2">
    <source>
        <dbReference type="Proteomes" id="UP000323653"/>
    </source>
</evidence>
<protein>
    <submittedName>
        <fullName evidence="1">DUF2461 domain-containing protein</fullName>
    </submittedName>
</protein>
<dbReference type="AlphaFoldDB" id="A0A5C0VLE5"/>
<dbReference type="NCBIfam" id="TIGR02453">
    <property type="entry name" value="TIGR02453 family protein"/>
    <property type="match status" value="1"/>
</dbReference>
<dbReference type="InterPro" id="IPR012808">
    <property type="entry name" value="CHP02453"/>
</dbReference>
<dbReference type="KEGG" id="pej:FYC62_15885"/>
<sequence>MTKISKDTFTFLEELIANNNRDWFNTHKLRYEQAKQNALDFTEELLVGLKKIDPSIPEDLQAKKCVLRIYRDVRFSKNKAPYKSNIGISISSDGRGGTLPGYYIHIEPGKSFIAGGYWMPEAHHLKSIRQEIDYNTSDFLDIIEAKAFKAYFGGLSTEDQLKNAPKYYPKDHPYIHILKLKSFICSRSFTDEEMAGENMINTVLEGMKLIYPLNKFIKEAILQ</sequence>
<dbReference type="EMBL" id="CP043329">
    <property type="protein sequence ID" value="QEK52987.1"/>
    <property type="molecule type" value="Genomic_DNA"/>
</dbReference>
<organism evidence="1 2">
    <name type="scientific">Pedobacter aquae</name>
    <dbReference type="NCBI Taxonomy" id="2605747"/>
    <lineage>
        <taxon>Bacteria</taxon>
        <taxon>Pseudomonadati</taxon>
        <taxon>Bacteroidota</taxon>
        <taxon>Sphingobacteriia</taxon>
        <taxon>Sphingobacteriales</taxon>
        <taxon>Sphingobacteriaceae</taxon>
        <taxon>Pedobacter</taxon>
    </lineage>
</organism>
<accession>A0A5C0VLE5</accession>
<dbReference type="RefSeq" id="WP_149075645.1">
    <property type="nucleotide sequence ID" value="NZ_CP043329.1"/>
</dbReference>
<dbReference type="PANTHER" id="PTHR36452:SF1">
    <property type="entry name" value="DUF2461 DOMAIN-CONTAINING PROTEIN"/>
    <property type="match status" value="1"/>
</dbReference>
<keyword evidence="2" id="KW-1185">Reference proteome</keyword>
<evidence type="ECO:0000313" key="1">
    <source>
        <dbReference type="EMBL" id="QEK52987.1"/>
    </source>
</evidence>
<dbReference type="Pfam" id="PF09365">
    <property type="entry name" value="DUF2461"/>
    <property type="match status" value="1"/>
</dbReference>
<dbReference type="InterPro" id="IPR015996">
    <property type="entry name" value="UCP028451"/>
</dbReference>
<name>A0A5C0VLE5_9SPHI</name>
<proteinExistence type="predicted"/>
<dbReference type="PANTHER" id="PTHR36452">
    <property type="entry name" value="CHROMOSOME 12, WHOLE GENOME SHOTGUN SEQUENCE"/>
    <property type="match status" value="1"/>
</dbReference>
<gene>
    <name evidence="1" type="ORF">FYC62_15885</name>
</gene>
<reference evidence="1 2" key="1">
    <citation type="submission" date="2019-08" db="EMBL/GenBank/DDBJ databases">
        <title>Pedobacter sp. nov., isolated from Han river, South Korea.</title>
        <authorList>
            <person name="Lee D.-H."/>
            <person name="Kim Y.-S."/>
            <person name="Hwang E.-M."/>
            <person name="Le Tran T.C."/>
            <person name="Cha C.-J."/>
        </authorList>
    </citation>
    <scope>NUCLEOTIDE SEQUENCE [LARGE SCALE GENOMIC DNA]</scope>
    <source>
        <strain evidence="1 2">CJ43</strain>
    </source>
</reference>